<dbReference type="Proteomes" id="UP000635565">
    <property type="component" value="Unassembled WGS sequence"/>
</dbReference>
<reference evidence="1 2" key="1">
    <citation type="journal article" date="2021" name="Int. J. Syst. Evol. Microbiol.">
        <title>Reticulibacter mediterranei gen. nov., sp. nov., within the new family Reticulibacteraceae fam. nov., and Ktedonospora formicarum gen. nov., sp. nov., Ktedonobacter robiniae sp. nov., Dictyobacter formicarum sp. nov. and Dictyobacter arantiisoli sp. nov., belonging to the class Ktedonobacteria.</title>
        <authorList>
            <person name="Yabe S."/>
            <person name="Zheng Y."/>
            <person name="Wang C.M."/>
            <person name="Sakai Y."/>
            <person name="Abe K."/>
            <person name="Yokota A."/>
            <person name="Donadio S."/>
            <person name="Cavaletti L."/>
            <person name="Monciardini P."/>
        </authorList>
    </citation>
    <scope>NUCLEOTIDE SEQUENCE [LARGE SCALE GENOMIC DNA]</scope>
    <source>
        <strain evidence="1 2">SOSP1-9</strain>
    </source>
</reference>
<gene>
    <name evidence="1" type="ORF">KSZ_32170</name>
</gene>
<evidence type="ECO:0000313" key="2">
    <source>
        <dbReference type="Proteomes" id="UP000635565"/>
    </source>
</evidence>
<comment type="caution">
    <text evidence="1">The sequence shown here is derived from an EMBL/GenBank/DDBJ whole genome shotgun (WGS) entry which is preliminary data.</text>
</comment>
<accession>A0ABQ3VIB0</accession>
<name>A0ABQ3VIB0_9CHLR</name>
<evidence type="ECO:0000313" key="1">
    <source>
        <dbReference type="EMBL" id="GHO85211.1"/>
    </source>
</evidence>
<dbReference type="RefSeq" id="WP_201362873.1">
    <property type="nucleotide sequence ID" value="NZ_BNJJ01000008.1"/>
</dbReference>
<sequence length="75" mass="8589">MDQESTKSYKNSNLQAKPLQDIKTDIIIPAIQAIIDRLETVSKNDAIGEADKKKAKYKTRYWIAILTLVYEGYLL</sequence>
<proteinExistence type="predicted"/>
<keyword evidence="2" id="KW-1185">Reference proteome</keyword>
<dbReference type="EMBL" id="BNJJ01000008">
    <property type="protein sequence ID" value="GHO85211.1"/>
    <property type="molecule type" value="Genomic_DNA"/>
</dbReference>
<protein>
    <submittedName>
        <fullName evidence="1">Uncharacterized protein</fullName>
    </submittedName>
</protein>
<organism evidence="1 2">
    <name type="scientific">Dictyobacter formicarum</name>
    <dbReference type="NCBI Taxonomy" id="2778368"/>
    <lineage>
        <taxon>Bacteria</taxon>
        <taxon>Bacillati</taxon>
        <taxon>Chloroflexota</taxon>
        <taxon>Ktedonobacteria</taxon>
        <taxon>Ktedonobacterales</taxon>
        <taxon>Dictyobacteraceae</taxon>
        <taxon>Dictyobacter</taxon>
    </lineage>
</organism>